<comment type="similarity">
    <text evidence="2">Belongs to the bacterial solute-binding protein 1 family.</text>
</comment>
<name>A0A1M4VFL2_VIBGA</name>
<protein>
    <submittedName>
        <fullName evidence="5">Multiple sugar transport system substrate-binding protein</fullName>
    </submittedName>
</protein>
<dbReference type="InterPro" id="IPR006059">
    <property type="entry name" value="SBP"/>
</dbReference>
<feature type="coiled-coil region" evidence="3">
    <location>
        <begin position="389"/>
        <end position="416"/>
    </location>
</feature>
<evidence type="ECO:0000256" key="3">
    <source>
        <dbReference type="SAM" id="Coils"/>
    </source>
</evidence>
<accession>A0A1M4VFL2</accession>
<keyword evidence="4" id="KW-0732">Signal</keyword>
<dbReference type="Pfam" id="PF13416">
    <property type="entry name" value="SBP_bac_8"/>
    <property type="match status" value="1"/>
</dbReference>
<dbReference type="InterPro" id="IPR050490">
    <property type="entry name" value="Bact_solute-bd_prot1"/>
</dbReference>
<dbReference type="CDD" id="cd13585">
    <property type="entry name" value="PBP2_TMBP_like"/>
    <property type="match status" value="1"/>
</dbReference>
<reference evidence="6" key="1">
    <citation type="submission" date="2016-11" db="EMBL/GenBank/DDBJ databases">
        <authorList>
            <person name="Varghese N."/>
            <person name="Submissions S."/>
        </authorList>
    </citation>
    <scope>NUCLEOTIDE SEQUENCE [LARGE SCALE GENOMIC DNA]</scope>
    <source>
        <strain evidence="6">DSM 21264</strain>
    </source>
</reference>
<feature type="chain" id="PRO_5012589834" evidence="4">
    <location>
        <begin position="24"/>
        <end position="417"/>
    </location>
</feature>
<dbReference type="RefSeq" id="WP_072955594.1">
    <property type="nucleotide sequence ID" value="NZ_FQUH01000002.1"/>
</dbReference>
<dbReference type="GO" id="GO:0042597">
    <property type="term" value="C:periplasmic space"/>
    <property type="evidence" value="ECO:0007669"/>
    <property type="project" value="UniProtKB-SubCell"/>
</dbReference>
<feature type="signal peptide" evidence="4">
    <location>
        <begin position="1"/>
        <end position="23"/>
    </location>
</feature>
<proteinExistence type="inferred from homology"/>
<evidence type="ECO:0000313" key="6">
    <source>
        <dbReference type="Proteomes" id="UP000184159"/>
    </source>
</evidence>
<dbReference type="SUPFAM" id="SSF53850">
    <property type="entry name" value="Periplasmic binding protein-like II"/>
    <property type="match status" value="1"/>
</dbReference>
<dbReference type="EMBL" id="FQUH01000002">
    <property type="protein sequence ID" value="SHE67751.1"/>
    <property type="molecule type" value="Genomic_DNA"/>
</dbReference>
<dbReference type="AlphaFoldDB" id="A0A1M4VFL2"/>
<keyword evidence="3" id="KW-0175">Coiled coil</keyword>
<evidence type="ECO:0000256" key="4">
    <source>
        <dbReference type="SAM" id="SignalP"/>
    </source>
</evidence>
<dbReference type="Proteomes" id="UP000184159">
    <property type="component" value="Unassembled WGS sequence"/>
</dbReference>
<dbReference type="PANTHER" id="PTHR43649">
    <property type="entry name" value="ARABINOSE-BINDING PROTEIN-RELATED"/>
    <property type="match status" value="1"/>
</dbReference>
<evidence type="ECO:0000313" key="5">
    <source>
        <dbReference type="EMBL" id="SHE67751.1"/>
    </source>
</evidence>
<keyword evidence="5" id="KW-0762">Sugar transport</keyword>
<dbReference type="PANTHER" id="PTHR43649:SF32">
    <property type="entry name" value="SUGAR BINDING SECRETED PROTEIN"/>
    <property type="match status" value="1"/>
</dbReference>
<dbReference type="Gene3D" id="3.40.190.10">
    <property type="entry name" value="Periplasmic binding protein-like II"/>
    <property type="match status" value="1"/>
</dbReference>
<sequence length="417" mass="46252">MKIKALTLTSVVLMGIVSAPSFSADADKRIRFDGFPDFDSSLKVILPDFEKKTGIHVDTLMNNHGDHHTKLTTNLATGSGAGDVIVVDVEKIGPFVASGGLVDLSKKYGADQYQDRFAPYAWSQGKGGDGDIYGMPMDLGPGVMYYRTDIFKKAGLKVDDVIKSWDSYIAAGEKLKKMGVQLIPSAADVAQTIIFTTVPEGDGIYFDKDGHSLVTSERFVHAFQVAKEIRDKGLDGRILAWSNEWYEGFRKGTFATQLSGAWLLGHLQNWIAPETSGKWAVSHLPDGIYGSWGGSFLSIPKQSKHQDEAWELIKYMTTNRAIQLKHFATIAAFPANVTTYDDDMFKEKIDFLGGQQARLLFADVARHIKPVQPSKGDHIARSIIFENALMEVLDENKDIKTALKEAERLIKRRTRNL</sequence>
<comment type="subcellular location">
    <subcellularLocation>
        <location evidence="1">Periplasm</location>
    </subcellularLocation>
</comment>
<evidence type="ECO:0000256" key="2">
    <source>
        <dbReference type="ARBA" id="ARBA00008520"/>
    </source>
</evidence>
<evidence type="ECO:0000256" key="1">
    <source>
        <dbReference type="ARBA" id="ARBA00004418"/>
    </source>
</evidence>
<gene>
    <name evidence="5" type="ORF">SAMN02745781_00707</name>
</gene>
<organism evidence="5 6">
    <name type="scientific">Vibrio gazogenes DSM 21264 = NBRC 103151</name>
    <dbReference type="NCBI Taxonomy" id="1123492"/>
    <lineage>
        <taxon>Bacteria</taxon>
        <taxon>Pseudomonadati</taxon>
        <taxon>Pseudomonadota</taxon>
        <taxon>Gammaproteobacteria</taxon>
        <taxon>Vibrionales</taxon>
        <taxon>Vibrionaceae</taxon>
        <taxon>Vibrio</taxon>
    </lineage>
</organism>
<keyword evidence="6" id="KW-1185">Reference proteome</keyword>
<keyword evidence="5" id="KW-0813">Transport</keyword>